<feature type="domain" description="DUF4351" evidence="1">
    <location>
        <begin position="27"/>
        <end position="80"/>
    </location>
</feature>
<gene>
    <name evidence="2" type="ORF">BECKTUN1418E_GA0071001_102313</name>
</gene>
<dbReference type="Pfam" id="PF14261">
    <property type="entry name" value="DUF4351"/>
    <property type="match status" value="1"/>
</dbReference>
<proteinExistence type="predicted"/>
<evidence type="ECO:0000259" key="1">
    <source>
        <dbReference type="Pfam" id="PF14261"/>
    </source>
</evidence>
<evidence type="ECO:0000313" key="2">
    <source>
        <dbReference type="EMBL" id="VFK54828.1"/>
    </source>
</evidence>
<accession>A0A450ZM90</accession>
<organism evidence="2">
    <name type="scientific">Candidatus Kentrum sp. TUN</name>
    <dbReference type="NCBI Taxonomy" id="2126343"/>
    <lineage>
        <taxon>Bacteria</taxon>
        <taxon>Pseudomonadati</taxon>
        <taxon>Pseudomonadota</taxon>
        <taxon>Gammaproteobacteria</taxon>
        <taxon>Candidatus Kentrum</taxon>
    </lineage>
</organism>
<dbReference type="InterPro" id="IPR025587">
    <property type="entry name" value="DUF4351"/>
</dbReference>
<protein>
    <recommendedName>
        <fullName evidence="1">DUF4351 domain-containing protein</fullName>
    </recommendedName>
</protein>
<dbReference type="EMBL" id="CAADFV010000023">
    <property type="protein sequence ID" value="VFK54828.1"/>
    <property type="molecule type" value="Genomic_DNA"/>
</dbReference>
<sequence length="83" mass="9613">MRIILICDMSHKSPRSGEIRPYRLRMEKGMEKGEAAFFTRLLNHKFGTLPSTVQQPIDNARPEELALWGERILDGKNLDEVFL</sequence>
<dbReference type="AlphaFoldDB" id="A0A450ZM90"/>
<name>A0A450ZM90_9GAMM</name>
<reference evidence="2" key="1">
    <citation type="submission" date="2019-02" db="EMBL/GenBank/DDBJ databases">
        <authorList>
            <person name="Gruber-Vodicka R. H."/>
            <person name="Seah K. B. B."/>
        </authorList>
    </citation>
    <scope>NUCLEOTIDE SEQUENCE</scope>
    <source>
        <strain evidence="2">BECK_BY2</strain>
    </source>
</reference>